<organism evidence="2 3">
    <name type="scientific">Chlamydomonas eustigma</name>
    <dbReference type="NCBI Taxonomy" id="1157962"/>
    <lineage>
        <taxon>Eukaryota</taxon>
        <taxon>Viridiplantae</taxon>
        <taxon>Chlorophyta</taxon>
        <taxon>core chlorophytes</taxon>
        <taxon>Chlorophyceae</taxon>
        <taxon>CS clade</taxon>
        <taxon>Chlamydomonadales</taxon>
        <taxon>Chlamydomonadaceae</taxon>
        <taxon>Chlamydomonas</taxon>
    </lineage>
</organism>
<dbReference type="AlphaFoldDB" id="A0A250XUA1"/>
<sequence length="219" mass="22814">MAIDDYLLTKKFQDVIRSCKASNVPSLSEMPSRGTDSLREDYGVAAEAAIQLPDQLHQLHQVLQVSKEETEGGIIASSLSASIRGTAEASAPGVTSMNQPQKTQPEAASPTALQLPPPPPVIPTTECMVPSSRTMDASEALGVGGIPLNELVIDLHPPAASYSPQPCQDHTRTLQGGPALTTGKEGPSSSDRTASAVVLPGGRSTNWKARGPKDIAAAT</sequence>
<dbReference type="EMBL" id="BEGY01000418">
    <property type="protein sequence ID" value="GAX86628.1"/>
    <property type="molecule type" value="Genomic_DNA"/>
</dbReference>
<reference evidence="2 3" key="1">
    <citation type="submission" date="2017-08" db="EMBL/GenBank/DDBJ databases">
        <title>Acidophilic green algal genome provides insights into adaptation to an acidic environment.</title>
        <authorList>
            <person name="Hirooka S."/>
            <person name="Hirose Y."/>
            <person name="Kanesaki Y."/>
            <person name="Higuchi S."/>
            <person name="Fujiwara T."/>
            <person name="Onuma R."/>
            <person name="Era A."/>
            <person name="Ohbayashi R."/>
            <person name="Uzuka A."/>
            <person name="Nozaki H."/>
            <person name="Yoshikawa H."/>
            <person name="Miyagishima S.Y."/>
        </authorList>
    </citation>
    <scope>NUCLEOTIDE SEQUENCE [LARGE SCALE GENOMIC DNA]</scope>
    <source>
        <strain evidence="2 3">NIES-2499</strain>
    </source>
</reference>
<accession>A0A250XUA1</accession>
<evidence type="ECO:0000313" key="2">
    <source>
        <dbReference type="EMBL" id="GAX86628.1"/>
    </source>
</evidence>
<protein>
    <submittedName>
        <fullName evidence="2">Uncharacterized protein</fullName>
    </submittedName>
</protein>
<feature type="compositionally biased region" description="Polar residues" evidence="1">
    <location>
        <begin position="93"/>
        <end position="106"/>
    </location>
</feature>
<proteinExistence type="predicted"/>
<comment type="caution">
    <text evidence="2">The sequence shown here is derived from an EMBL/GenBank/DDBJ whole genome shotgun (WGS) entry which is preliminary data.</text>
</comment>
<feature type="region of interest" description="Disordered" evidence="1">
    <location>
        <begin position="86"/>
        <end position="119"/>
    </location>
</feature>
<gene>
    <name evidence="2" type="ORF">CEUSTIGMA_g14036.t1</name>
</gene>
<feature type="region of interest" description="Disordered" evidence="1">
    <location>
        <begin position="161"/>
        <end position="219"/>
    </location>
</feature>
<evidence type="ECO:0000313" key="3">
    <source>
        <dbReference type="Proteomes" id="UP000232323"/>
    </source>
</evidence>
<keyword evidence="3" id="KW-1185">Reference proteome</keyword>
<dbReference type="Proteomes" id="UP000232323">
    <property type="component" value="Unassembled WGS sequence"/>
</dbReference>
<feature type="non-terminal residue" evidence="2">
    <location>
        <position position="219"/>
    </location>
</feature>
<name>A0A250XUA1_9CHLO</name>
<evidence type="ECO:0000256" key="1">
    <source>
        <dbReference type="SAM" id="MobiDB-lite"/>
    </source>
</evidence>